<protein>
    <submittedName>
        <fullName evidence="1">Uncharacterized protein</fullName>
    </submittedName>
</protein>
<gene>
    <name evidence="1" type="ORF">FSB_LOCUS53639</name>
</gene>
<dbReference type="AlphaFoldDB" id="A0A2N9IJ82"/>
<evidence type="ECO:0000313" key="1">
    <source>
        <dbReference type="EMBL" id="SPD25757.1"/>
    </source>
</evidence>
<name>A0A2N9IJ82_FAGSY</name>
<sequence length="52" mass="5899">MIVILIPEKLQLISDFFHIHMSCTTVRCKKKSGTLNKGQLGKRKEVGDRENG</sequence>
<reference evidence="1" key="1">
    <citation type="submission" date="2018-02" db="EMBL/GenBank/DDBJ databases">
        <authorList>
            <person name="Cohen D.B."/>
            <person name="Kent A.D."/>
        </authorList>
    </citation>
    <scope>NUCLEOTIDE SEQUENCE</scope>
</reference>
<organism evidence="1">
    <name type="scientific">Fagus sylvatica</name>
    <name type="common">Beechnut</name>
    <dbReference type="NCBI Taxonomy" id="28930"/>
    <lineage>
        <taxon>Eukaryota</taxon>
        <taxon>Viridiplantae</taxon>
        <taxon>Streptophyta</taxon>
        <taxon>Embryophyta</taxon>
        <taxon>Tracheophyta</taxon>
        <taxon>Spermatophyta</taxon>
        <taxon>Magnoliopsida</taxon>
        <taxon>eudicotyledons</taxon>
        <taxon>Gunneridae</taxon>
        <taxon>Pentapetalae</taxon>
        <taxon>rosids</taxon>
        <taxon>fabids</taxon>
        <taxon>Fagales</taxon>
        <taxon>Fagaceae</taxon>
        <taxon>Fagus</taxon>
    </lineage>
</organism>
<dbReference type="EMBL" id="OIVN01006130">
    <property type="protein sequence ID" value="SPD25757.1"/>
    <property type="molecule type" value="Genomic_DNA"/>
</dbReference>
<accession>A0A2N9IJ82</accession>
<proteinExistence type="predicted"/>